<protein>
    <submittedName>
        <fullName evidence="2">Post-GPI attachment to proteins factor 3</fullName>
    </submittedName>
</protein>
<reference evidence="2" key="1">
    <citation type="submission" date="2016-11" db="UniProtKB">
        <authorList>
            <consortium name="WormBaseParasite"/>
        </authorList>
    </citation>
    <scope>IDENTIFICATION</scope>
</reference>
<keyword evidence="1" id="KW-1185">Reference proteome</keyword>
<accession>A0A1I7SZ34</accession>
<dbReference type="Proteomes" id="UP000095282">
    <property type="component" value="Unplaced"/>
</dbReference>
<name>A0A1I7SZ34_9PELO</name>
<dbReference type="AlphaFoldDB" id="A0A1I7SZ34"/>
<dbReference type="WBParaSite" id="Csp11.Scaffold370.g893.t1">
    <property type="protein sequence ID" value="Csp11.Scaffold370.g893.t1"/>
    <property type="gene ID" value="Csp11.Scaffold370.g893"/>
</dbReference>
<sequence length="51" mass="5985">PHIMGWSIVLLTSIIEWFYIRNRVVAPFSFEKYEECLPTIAIVTSKSYHVV</sequence>
<proteinExistence type="predicted"/>
<organism evidence="1 2">
    <name type="scientific">Caenorhabditis tropicalis</name>
    <dbReference type="NCBI Taxonomy" id="1561998"/>
    <lineage>
        <taxon>Eukaryota</taxon>
        <taxon>Metazoa</taxon>
        <taxon>Ecdysozoa</taxon>
        <taxon>Nematoda</taxon>
        <taxon>Chromadorea</taxon>
        <taxon>Rhabditida</taxon>
        <taxon>Rhabditina</taxon>
        <taxon>Rhabditomorpha</taxon>
        <taxon>Rhabditoidea</taxon>
        <taxon>Rhabditidae</taxon>
        <taxon>Peloderinae</taxon>
        <taxon>Caenorhabditis</taxon>
    </lineage>
</organism>
<evidence type="ECO:0000313" key="2">
    <source>
        <dbReference type="WBParaSite" id="Csp11.Scaffold370.g893.t1"/>
    </source>
</evidence>
<evidence type="ECO:0000313" key="1">
    <source>
        <dbReference type="Proteomes" id="UP000095282"/>
    </source>
</evidence>